<protein>
    <submittedName>
        <fullName evidence="5">G domain-containing protein</fullName>
    </submittedName>
</protein>
<evidence type="ECO:0000313" key="4">
    <source>
        <dbReference type="Proteomes" id="UP000095280"/>
    </source>
</evidence>
<proteinExistence type="inferred from homology"/>
<dbReference type="SUPFAM" id="SSF52540">
    <property type="entry name" value="P-loop containing nucleoside triphosphate hydrolases"/>
    <property type="match status" value="1"/>
</dbReference>
<comment type="similarity">
    <text evidence="1">Belongs to the universal ribosomal protein uS2 family.</text>
</comment>
<dbReference type="GO" id="GO:0003735">
    <property type="term" value="F:structural constituent of ribosome"/>
    <property type="evidence" value="ECO:0007669"/>
    <property type="project" value="InterPro"/>
</dbReference>
<reference evidence="5" key="1">
    <citation type="submission" date="2016-11" db="UniProtKB">
        <authorList>
            <consortium name="WormBaseParasite"/>
        </authorList>
    </citation>
    <scope>IDENTIFICATION</scope>
</reference>
<dbReference type="AlphaFoldDB" id="A0A1I8HNW8"/>
<evidence type="ECO:0000313" key="5">
    <source>
        <dbReference type="WBParaSite" id="maker-uti_cns_0007181-snap-gene-0.2-mRNA-1"/>
    </source>
</evidence>
<dbReference type="Proteomes" id="UP000095280">
    <property type="component" value="Unplaced"/>
</dbReference>
<dbReference type="Gene3D" id="3.40.50.10490">
    <property type="entry name" value="Glucose-6-phosphate isomerase like protein, domain 1"/>
    <property type="match status" value="1"/>
</dbReference>
<dbReference type="SUPFAM" id="SSF52313">
    <property type="entry name" value="Ribosomal protein S2"/>
    <property type="match status" value="1"/>
</dbReference>
<dbReference type="Gene3D" id="3.40.50.300">
    <property type="entry name" value="P-loop containing nucleotide triphosphate hydrolases"/>
    <property type="match status" value="1"/>
</dbReference>
<dbReference type="PRINTS" id="PR00395">
    <property type="entry name" value="RIBOSOMALS2"/>
</dbReference>
<keyword evidence="4" id="KW-1185">Reference proteome</keyword>
<dbReference type="WBParaSite" id="maker-uti_cns_0007181-snap-gene-0.2-mRNA-1">
    <property type="protein sequence ID" value="maker-uti_cns_0007181-snap-gene-0.2-mRNA-1"/>
    <property type="gene ID" value="maker-uti_cns_0007181-snap-gene-0.2"/>
</dbReference>
<dbReference type="CDD" id="cd01425">
    <property type="entry name" value="RPS2"/>
    <property type="match status" value="1"/>
</dbReference>
<accession>A0A1I8HNW8</accession>
<dbReference type="InterPro" id="IPR006073">
    <property type="entry name" value="GTP-bd"/>
</dbReference>
<dbReference type="InterPro" id="IPR027417">
    <property type="entry name" value="P-loop_NTPase"/>
</dbReference>
<evidence type="ECO:0000256" key="1">
    <source>
        <dbReference type="ARBA" id="ARBA00006242"/>
    </source>
</evidence>
<name>A0A1I8HNW8_9PLAT</name>
<feature type="compositionally biased region" description="Low complexity" evidence="2">
    <location>
        <begin position="435"/>
        <end position="450"/>
    </location>
</feature>
<feature type="domain" description="G" evidence="3">
    <location>
        <begin position="545"/>
        <end position="613"/>
    </location>
</feature>
<feature type="region of interest" description="Disordered" evidence="2">
    <location>
        <begin position="425"/>
        <end position="463"/>
    </location>
</feature>
<dbReference type="HAMAP" id="MF_00291_B">
    <property type="entry name" value="Ribosomal_uS2_B"/>
    <property type="match status" value="1"/>
</dbReference>
<dbReference type="GO" id="GO:0005525">
    <property type="term" value="F:GTP binding"/>
    <property type="evidence" value="ECO:0007669"/>
    <property type="project" value="InterPro"/>
</dbReference>
<dbReference type="Pfam" id="PF00318">
    <property type="entry name" value="Ribosomal_S2"/>
    <property type="match status" value="2"/>
</dbReference>
<sequence>PFVDALRSVTASSLALQPDSTSRNCEDDNCEAAITAACAPTGAGDCMTIPAEAGPIELKQFCKPGTTAAAAPRKAGLAAGGSHPAQDLLACFPRVSCALAGGVYCIYEDGGRVHSPDTRLLHNPAKCSSSRSPMALVGRCLRRCLLLRPPQTAGFSAAAAPAAAPAAPGPPASAADSPLNWQPAKNVTMEQSLRIDDYFQVNRLVSKRQLMEHRVHLGHKAGCRSEWMTPSLFGCRCGVDIIDLEQTAPLLRRALNFTAHVAARGGIVLFLWQGWPALSPLVERRAAEMGEFAYTRPWVDQAVTDAATYFDTATRLPDLAVFLSCMSPVMLPHPAIAACAKVMIPTVGICDSNSDPRLVTYPVPGNDDSPQAIQLYMALFAEAIRRGKAAFAQWSAEAPQGSSAGDKEACSAADPRDAFRRVQSQALRPPEQPVDSAGADAAGSASQQRQSRQRSEPRQQPFMHNSISTVASNLQAAVSSAVRICRGGCHQQRLPALLFSRAAASAAADLPAAAQADKSVEKARSLWQKLSYLRPDSPPDARLLRVAVLGPTGVGKSSLVNMLSCYRSCAVSQRINTTRSKQAVISTRGNSQLVFLDLPGLLSEQRRKRFNLENYIMRDVHSTVF</sequence>
<dbReference type="PANTHER" id="PTHR12534">
    <property type="entry name" value="30S RIBOSOMAL PROTEIN S2 PROKARYOTIC AND ORGANELLAR"/>
    <property type="match status" value="1"/>
</dbReference>
<dbReference type="Pfam" id="PF01926">
    <property type="entry name" value="MMR_HSR1"/>
    <property type="match status" value="1"/>
</dbReference>
<dbReference type="InterPro" id="IPR023591">
    <property type="entry name" value="Ribosomal_uS2_flav_dom_sf"/>
</dbReference>
<dbReference type="InterPro" id="IPR005706">
    <property type="entry name" value="Ribosomal_uS2_bac/mit/plastid"/>
</dbReference>
<dbReference type="InterPro" id="IPR001865">
    <property type="entry name" value="Ribosomal_uS2"/>
</dbReference>
<dbReference type="GO" id="GO:0006412">
    <property type="term" value="P:translation"/>
    <property type="evidence" value="ECO:0007669"/>
    <property type="project" value="InterPro"/>
</dbReference>
<dbReference type="PANTHER" id="PTHR12534:SF0">
    <property type="entry name" value="SMALL RIBOSOMAL SUBUNIT PROTEIN US2M"/>
    <property type="match status" value="1"/>
</dbReference>
<evidence type="ECO:0000256" key="2">
    <source>
        <dbReference type="SAM" id="MobiDB-lite"/>
    </source>
</evidence>
<evidence type="ECO:0000259" key="3">
    <source>
        <dbReference type="Pfam" id="PF01926"/>
    </source>
</evidence>
<organism evidence="4 5">
    <name type="scientific">Macrostomum lignano</name>
    <dbReference type="NCBI Taxonomy" id="282301"/>
    <lineage>
        <taxon>Eukaryota</taxon>
        <taxon>Metazoa</taxon>
        <taxon>Spiralia</taxon>
        <taxon>Lophotrochozoa</taxon>
        <taxon>Platyhelminthes</taxon>
        <taxon>Rhabditophora</taxon>
        <taxon>Macrostomorpha</taxon>
        <taxon>Macrostomida</taxon>
        <taxon>Macrostomidae</taxon>
        <taxon>Macrostomum</taxon>
    </lineage>
</organism>
<dbReference type="GO" id="GO:0005763">
    <property type="term" value="C:mitochondrial small ribosomal subunit"/>
    <property type="evidence" value="ECO:0007669"/>
    <property type="project" value="TreeGrafter"/>
</dbReference>